<keyword evidence="1" id="KW-0472">Membrane</keyword>
<organism evidence="2 3">
    <name type="scientific">Lactobacillus amylovorus</name>
    <dbReference type="NCBI Taxonomy" id="1604"/>
    <lineage>
        <taxon>Bacteria</taxon>
        <taxon>Bacillati</taxon>
        <taxon>Bacillota</taxon>
        <taxon>Bacilli</taxon>
        <taxon>Lactobacillales</taxon>
        <taxon>Lactobacillaceae</taxon>
        <taxon>Lactobacillus</taxon>
    </lineage>
</organism>
<evidence type="ECO:0000313" key="3">
    <source>
        <dbReference type="Proteomes" id="UP001141961"/>
    </source>
</evidence>
<dbReference type="EMBL" id="JAOTHD010000057">
    <property type="protein sequence ID" value="MDB6247678.1"/>
    <property type="molecule type" value="Genomic_DNA"/>
</dbReference>
<feature type="transmembrane region" description="Helical" evidence="1">
    <location>
        <begin position="36"/>
        <end position="54"/>
    </location>
</feature>
<proteinExistence type="predicted"/>
<reference evidence="2" key="2">
    <citation type="submission" date="2022-10" db="EMBL/GenBank/DDBJ databases">
        <authorList>
            <person name="Kostovova I."/>
            <person name="Moravkova M."/>
            <person name="Pechar R."/>
        </authorList>
    </citation>
    <scope>NUCLEOTIDE SEQUENCE</scope>
    <source>
        <strain evidence="2">M597B</strain>
    </source>
</reference>
<feature type="transmembrane region" description="Helical" evidence="1">
    <location>
        <begin position="6"/>
        <end position="24"/>
    </location>
</feature>
<name>A0AAW6BCU0_LACAM</name>
<protein>
    <submittedName>
        <fullName evidence="2">Sodium:proton antiporter</fullName>
    </submittedName>
</protein>
<evidence type="ECO:0000313" key="2">
    <source>
        <dbReference type="EMBL" id="MDB6247678.1"/>
    </source>
</evidence>
<dbReference type="RefSeq" id="WP_224429929.1">
    <property type="nucleotide sequence ID" value="NZ_CP083726.1"/>
</dbReference>
<reference evidence="2" key="1">
    <citation type="journal article" date="2022" name="Microorganisms">
        <title>Antibiotic Susceptibility, Resistance Gene Determinants and Corresponding Genomic Regions in Lactobacillus amylovorus Isolates Derived from Wild Boars and Domestic Pigs.</title>
        <authorList>
            <person name="Moravkova M."/>
            <person name="Kostovova I."/>
            <person name="Kavanova K."/>
            <person name="Pechar R."/>
            <person name="Stanek S."/>
            <person name="Brychta A."/>
            <person name="Zeman M."/>
            <person name="Kubasova T."/>
        </authorList>
    </citation>
    <scope>NUCLEOTIDE SEQUENCE</scope>
    <source>
        <strain evidence="2">M597B</strain>
    </source>
</reference>
<feature type="transmembrane region" description="Helical" evidence="1">
    <location>
        <begin position="60"/>
        <end position="80"/>
    </location>
</feature>
<dbReference type="Proteomes" id="UP001141961">
    <property type="component" value="Unassembled WGS sequence"/>
</dbReference>
<comment type="caution">
    <text evidence="2">The sequence shown here is derived from an EMBL/GenBank/DDBJ whole genome shotgun (WGS) entry which is preliminary data.</text>
</comment>
<keyword evidence="1" id="KW-0812">Transmembrane</keyword>
<evidence type="ECO:0000256" key="1">
    <source>
        <dbReference type="SAM" id="Phobius"/>
    </source>
</evidence>
<gene>
    <name evidence="2" type="ORF">ODV14_10445</name>
</gene>
<dbReference type="AlphaFoldDB" id="A0AAW6BCU0"/>
<accession>A0AAW6BCU0</accession>
<sequence length="88" mass="10328">MSTQGWICIILLLMTIAISATPAYKNYRYWLLRKWGYFNVAIPILIMLVVNIVIYKDIVLIFILIPLDIIAIVAAIFTYFQVRKIKKY</sequence>
<keyword evidence="1" id="KW-1133">Transmembrane helix</keyword>